<dbReference type="InterPro" id="IPR014284">
    <property type="entry name" value="RNA_pol_sigma-70_dom"/>
</dbReference>
<dbReference type="OrthoDB" id="9803470at2"/>
<dbReference type="InterPro" id="IPR013325">
    <property type="entry name" value="RNA_pol_sigma_r2"/>
</dbReference>
<protein>
    <submittedName>
        <fullName evidence="7">Sigma-70 family RNA polymerase sigma factor</fullName>
    </submittedName>
</protein>
<evidence type="ECO:0000259" key="6">
    <source>
        <dbReference type="Pfam" id="PF08281"/>
    </source>
</evidence>
<evidence type="ECO:0000256" key="3">
    <source>
        <dbReference type="ARBA" id="ARBA00023082"/>
    </source>
</evidence>
<dbReference type="GO" id="GO:0003677">
    <property type="term" value="F:DNA binding"/>
    <property type="evidence" value="ECO:0007669"/>
    <property type="project" value="InterPro"/>
</dbReference>
<dbReference type="PANTHER" id="PTHR43133:SF45">
    <property type="entry name" value="RNA POLYMERASE ECF-TYPE SIGMA FACTOR"/>
    <property type="match status" value="1"/>
</dbReference>
<dbReference type="Proteomes" id="UP000306147">
    <property type="component" value="Unassembled WGS sequence"/>
</dbReference>
<keyword evidence="8" id="KW-1185">Reference proteome</keyword>
<dbReference type="Gene3D" id="1.10.10.10">
    <property type="entry name" value="Winged helix-like DNA-binding domain superfamily/Winged helix DNA-binding domain"/>
    <property type="match status" value="1"/>
</dbReference>
<keyword evidence="4" id="KW-0804">Transcription</keyword>
<dbReference type="InterPro" id="IPR013249">
    <property type="entry name" value="RNA_pol_sigma70_r4_t2"/>
</dbReference>
<dbReference type="Pfam" id="PF04542">
    <property type="entry name" value="Sigma70_r2"/>
    <property type="match status" value="1"/>
</dbReference>
<evidence type="ECO:0000313" key="8">
    <source>
        <dbReference type="Proteomes" id="UP000306147"/>
    </source>
</evidence>
<proteinExistence type="inferred from homology"/>
<reference evidence="7 8" key="1">
    <citation type="submission" date="2019-04" db="EMBL/GenBank/DDBJ databases">
        <title>Sphingomonas psychrotolerans sp. nov., isolated from soil in the Tianshan Mountains, Xinjiang, China.</title>
        <authorList>
            <person name="Luo Y."/>
            <person name="Sheng H."/>
        </authorList>
    </citation>
    <scope>NUCLEOTIDE SEQUENCE [LARGE SCALE GENOMIC DNA]</scope>
    <source>
        <strain evidence="7 8">ZFGT-11</strain>
    </source>
</reference>
<accession>A0A4S1X2Y6</accession>
<dbReference type="InterPro" id="IPR007627">
    <property type="entry name" value="RNA_pol_sigma70_r2"/>
</dbReference>
<dbReference type="SUPFAM" id="SSF88659">
    <property type="entry name" value="Sigma3 and sigma4 domains of RNA polymerase sigma factors"/>
    <property type="match status" value="1"/>
</dbReference>
<dbReference type="InterPro" id="IPR039425">
    <property type="entry name" value="RNA_pol_sigma-70-like"/>
</dbReference>
<evidence type="ECO:0000256" key="4">
    <source>
        <dbReference type="ARBA" id="ARBA00023163"/>
    </source>
</evidence>
<dbReference type="InterPro" id="IPR036388">
    <property type="entry name" value="WH-like_DNA-bd_sf"/>
</dbReference>
<evidence type="ECO:0000259" key="5">
    <source>
        <dbReference type="Pfam" id="PF04542"/>
    </source>
</evidence>
<evidence type="ECO:0000256" key="2">
    <source>
        <dbReference type="ARBA" id="ARBA00023015"/>
    </source>
</evidence>
<feature type="domain" description="RNA polymerase sigma factor 70 region 4 type 2" evidence="6">
    <location>
        <begin position="112"/>
        <end position="161"/>
    </location>
</feature>
<dbReference type="EMBL" id="SRXT01000007">
    <property type="protein sequence ID" value="TGX50143.1"/>
    <property type="molecule type" value="Genomic_DNA"/>
</dbReference>
<dbReference type="AlphaFoldDB" id="A0A4S1X2Y6"/>
<sequence length="172" mass="18770">MRSDRTRQDALYAEAGAAHAPAIARLARSVEANPDHARDLEQEIHLALWRSFAGFDRRCALSTWVYRVAHNVAASHAARGARQAKRVALDDEALLAEGDPEAEIGQAHTIARLHALIRRLQPPDRQVILLYLEGLDAAAIAEVTGLTAGTIAVKIHRIKALLARRFHSGEAA</sequence>
<evidence type="ECO:0000256" key="1">
    <source>
        <dbReference type="ARBA" id="ARBA00010641"/>
    </source>
</evidence>
<dbReference type="PANTHER" id="PTHR43133">
    <property type="entry name" value="RNA POLYMERASE ECF-TYPE SIGMA FACTO"/>
    <property type="match status" value="1"/>
</dbReference>
<dbReference type="Gene3D" id="1.10.1740.10">
    <property type="match status" value="1"/>
</dbReference>
<dbReference type="GO" id="GO:0016987">
    <property type="term" value="F:sigma factor activity"/>
    <property type="evidence" value="ECO:0007669"/>
    <property type="project" value="UniProtKB-KW"/>
</dbReference>
<dbReference type="NCBIfam" id="TIGR02937">
    <property type="entry name" value="sigma70-ECF"/>
    <property type="match status" value="1"/>
</dbReference>
<dbReference type="RefSeq" id="WP_135965070.1">
    <property type="nucleotide sequence ID" value="NZ_SRXT01000007.1"/>
</dbReference>
<organism evidence="7 8">
    <name type="scientific">Sphingomonas gei</name>
    <dbReference type="NCBI Taxonomy" id="1395960"/>
    <lineage>
        <taxon>Bacteria</taxon>
        <taxon>Pseudomonadati</taxon>
        <taxon>Pseudomonadota</taxon>
        <taxon>Alphaproteobacteria</taxon>
        <taxon>Sphingomonadales</taxon>
        <taxon>Sphingomonadaceae</taxon>
        <taxon>Sphingomonas</taxon>
    </lineage>
</organism>
<keyword evidence="3" id="KW-0731">Sigma factor</keyword>
<comment type="similarity">
    <text evidence="1">Belongs to the sigma-70 factor family. ECF subfamily.</text>
</comment>
<gene>
    <name evidence="7" type="ORF">E5A73_17115</name>
</gene>
<dbReference type="InterPro" id="IPR013324">
    <property type="entry name" value="RNA_pol_sigma_r3/r4-like"/>
</dbReference>
<dbReference type="SUPFAM" id="SSF88946">
    <property type="entry name" value="Sigma2 domain of RNA polymerase sigma factors"/>
    <property type="match status" value="1"/>
</dbReference>
<dbReference type="GO" id="GO:0006352">
    <property type="term" value="P:DNA-templated transcription initiation"/>
    <property type="evidence" value="ECO:0007669"/>
    <property type="project" value="InterPro"/>
</dbReference>
<keyword evidence="2" id="KW-0805">Transcription regulation</keyword>
<comment type="caution">
    <text evidence="7">The sequence shown here is derived from an EMBL/GenBank/DDBJ whole genome shotgun (WGS) entry which is preliminary data.</text>
</comment>
<dbReference type="Pfam" id="PF08281">
    <property type="entry name" value="Sigma70_r4_2"/>
    <property type="match status" value="1"/>
</dbReference>
<evidence type="ECO:0000313" key="7">
    <source>
        <dbReference type="EMBL" id="TGX50143.1"/>
    </source>
</evidence>
<name>A0A4S1X2Y6_9SPHN</name>
<feature type="domain" description="RNA polymerase sigma-70 region 2" evidence="5">
    <location>
        <begin position="18"/>
        <end position="82"/>
    </location>
</feature>